<reference evidence="2 3" key="1">
    <citation type="journal article" date="2012" name="Sci. Rep.">
        <title>Genomic perspectives on the evolution of fungal entomopathogenicity in Beauveria bassiana.</title>
        <authorList>
            <person name="Xiao G."/>
            <person name="Ying S.H."/>
            <person name="Zheng P."/>
            <person name="Wang Z.L."/>
            <person name="Zhang S."/>
            <person name="Xie X.Q."/>
            <person name="Shang Y."/>
            <person name="St Leger R.J."/>
            <person name="Zhao G.P."/>
            <person name="Wang C."/>
            <person name="Feng M.G."/>
        </authorList>
    </citation>
    <scope>NUCLEOTIDE SEQUENCE [LARGE SCALE GENOMIC DNA]</scope>
    <source>
        <strain evidence="2 3">ARSEF 2860</strain>
    </source>
</reference>
<dbReference type="SUPFAM" id="SSF75304">
    <property type="entry name" value="Amidase signature (AS) enzymes"/>
    <property type="match status" value="1"/>
</dbReference>
<sequence>MKCYSAPFMKNLIHREFDRSRSCVAPLAYLASAITLLAAEAWILELAENHSRPGTHPSPINTLRKFIHQTSETIAYYVGLDIDLIEKADLALEKSPPPPPPEAQESRCTMHLISGALLNGVISLLLQSQSSFAASNDGFQIPLLLDATLDELRAGLDAGRFTSVDLTKAYIARINEVNEDLHAVTEINPDALTIAAVLDRFRETTTEPLNPLHGIPILVKNNIGTADKMNNTAGSTALLGAKLKEDSTIIKKLREAGAVILGKANLSQWAGSRSLQASNGWSAHGGQTIGAYYPEQDPDGSSSGSAVASSIGLAWASIGTQTLGSICDASHANNIVGIKPTVGLTSRFLVIPLSEHQDSVGPMARTVKDAAYLLQAIAGSDSKDNYTDVAPNPPADYVAACNKNALKGKRLGVPKDYQSMRRYLTADASFEAFESTLQLLREAGAHVMEDIEMPGVELMKQTGRQEIIGGADFLTDLPKYLTELETNPNEIHTLSDVRAFTDRSSVESDKFDFMMFNMILKRDINNTMPIWWEYYNEQSYQSNALGLIGAIRNNSLDAMILPPPIATEIAVQGAPTISVPLGHTNQNTPYHRNEVDTLNDMGPNRPFGFGFVGDYFSEEKLIGMAYALEQLTQVRKTIKPHIQPRTELEDIVVFKSEDL</sequence>
<dbReference type="AlphaFoldDB" id="J5JME5"/>
<evidence type="ECO:0000259" key="1">
    <source>
        <dbReference type="Pfam" id="PF01425"/>
    </source>
</evidence>
<organism evidence="2 3">
    <name type="scientific">Beauveria bassiana (strain ARSEF 2860)</name>
    <name type="common">White muscardine disease fungus</name>
    <name type="synonym">Tritirachium shiotae</name>
    <dbReference type="NCBI Taxonomy" id="655819"/>
    <lineage>
        <taxon>Eukaryota</taxon>
        <taxon>Fungi</taxon>
        <taxon>Dikarya</taxon>
        <taxon>Ascomycota</taxon>
        <taxon>Pezizomycotina</taxon>
        <taxon>Sordariomycetes</taxon>
        <taxon>Hypocreomycetidae</taxon>
        <taxon>Hypocreales</taxon>
        <taxon>Cordycipitaceae</taxon>
        <taxon>Beauveria</taxon>
    </lineage>
</organism>
<accession>J5JME5</accession>
<protein>
    <submittedName>
        <fullName evidence="2">Amidase-like protein</fullName>
    </submittedName>
</protein>
<proteinExistence type="predicted"/>
<dbReference type="InParanoid" id="J5JME5"/>
<evidence type="ECO:0000313" key="2">
    <source>
        <dbReference type="EMBL" id="EJP66463.1"/>
    </source>
</evidence>
<dbReference type="Gene3D" id="3.90.1300.10">
    <property type="entry name" value="Amidase signature (AS) domain"/>
    <property type="match status" value="1"/>
</dbReference>
<dbReference type="Pfam" id="PF01425">
    <property type="entry name" value="Amidase"/>
    <property type="match status" value="1"/>
</dbReference>
<dbReference type="STRING" id="655819.J5JME5"/>
<dbReference type="InterPro" id="IPR036928">
    <property type="entry name" value="AS_sf"/>
</dbReference>
<dbReference type="GeneID" id="19887415"/>
<dbReference type="EMBL" id="JH725159">
    <property type="protein sequence ID" value="EJP66463.1"/>
    <property type="molecule type" value="Genomic_DNA"/>
</dbReference>
<dbReference type="Proteomes" id="UP000002762">
    <property type="component" value="Unassembled WGS sequence"/>
</dbReference>
<dbReference type="OrthoDB" id="566138at2759"/>
<dbReference type="PANTHER" id="PTHR42678">
    <property type="entry name" value="AMIDASE"/>
    <property type="match status" value="1"/>
</dbReference>
<evidence type="ECO:0000313" key="3">
    <source>
        <dbReference type="Proteomes" id="UP000002762"/>
    </source>
</evidence>
<feature type="domain" description="Amidase" evidence="1">
    <location>
        <begin position="165"/>
        <end position="563"/>
    </location>
</feature>
<keyword evidence="3" id="KW-1185">Reference proteome</keyword>
<dbReference type="PANTHER" id="PTHR42678:SF34">
    <property type="entry name" value="OS04G0183300 PROTEIN"/>
    <property type="match status" value="1"/>
</dbReference>
<name>J5JME5_BEAB2</name>
<gene>
    <name evidence="2" type="ORF">BBA_04403</name>
</gene>
<dbReference type="HOGENOM" id="CLU_009600_14_1_1"/>
<dbReference type="InterPro" id="IPR023631">
    <property type="entry name" value="Amidase_dom"/>
</dbReference>
<dbReference type="RefSeq" id="XP_008597722.1">
    <property type="nucleotide sequence ID" value="XM_008599500.1"/>
</dbReference>